<accession>A0ABU0BMG8</accession>
<dbReference type="RefSeq" id="WP_307227690.1">
    <property type="nucleotide sequence ID" value="NZ_JAUSVF010000001.1"/>
</dbReference>
<dbReference type="EMBL" id="JAUSVF010000001">
    <property type="protein sequence ID" value="MDQ0319103.1"/>
    <property type="molecule type" value="Genomic_DNA"/>
</dbReference>
<evidence type="ECO:0000313" key="1">
    <source>
        <dbReference type="EMBL" id="MDQ0319103.1"/>
    </source>
</evidence>
<gene>
    <name evidence="1" type="ORF">QO002_001241</name>
</gene>
<dbReference type="Proteomes" id="UP001230207">
    <property type="component" value="Unassembled WGS sequence"/>
</dbReference>
<organism evidence="1 2">
    <name type="scientific">Pararhizobium capsulatum DSM 1112</name>
    <dbReference type="NCBI Taxonomy" id="1121113"/>
    <lineage>
        <taxon>Bacteria</taxon>
        <taxon>Pseudomonadati</taxon>
        <taxon>Pseudomonadota</taxon>
        <taxon>Alphaproteobacteria</taxon>
        <taxon>Hyphomicrobiales</taxon>
        <taxon>Rhizobiaceae</taxon>
        <taxon>Rhizobium/Agrobacterium group</taxon>
        <taxon>Pararhizobium</taxon>
    </lineage>
</organism>
<proteinExistence type="predicted"/>
<sequence>MNTNVAPKDIALDNGDLVETIAAYFRSEHWNKVIEVLSITEEPVYHAHAYIETQIHPMSLEEIVKGYFEKTGRPVHRKIEIFTSGQVADSGSIHGIEPHGMPHFDMLWKYSPTAILAPAKREHNVEYWGKSYMDDFYKKYPFKTELNAEEQAELERYFETAAFRKYCELNEHPDVVHIHANVETSAHPDLIRAAALKAMAKRGWDVVEAVPVAFQMRGQMHGKVVFIGNTPEKIFDIAWAFNPAVTLIPSTRYWLTTENPTYDARTMHELPLLLKRDPYRLLSLKEIEAVVAAI</sequence>
<name>A0ABU0BMG8_9HYPH</name>
<protein>
    <submittedName>
        <fullName evidence="1">Uncharacterized protein</fullName>
    </submittedName>
</protein>
<comment type="caution">
    <text evidence="1">The sequence shown here is derived from an EMBL/GenBank/DDBJ whole genome shotgun (WGS) entry which is preliminary data.</text>
</comment>
<evidence type="ECO:0000313" key="2">
    <source>
        <dbReference type="Proteomes" id="UP001230207"/>
    </source>
</evidence>
<reference evidence="1 2" key="1">
    <citation type="submission" date="2023-07" db="EMBL/GenBank/DDBJ databases">
        <title>Genomic Encyclopedia of Type Strains, Phase IV (KMG-IV): sequencing the most valuable type-strain genomes for metagenomic binning, comparative biology and taxonomic classification.</title>
        <authorList>
            <person name="Goeker M."/>
        </authorList>
    </citation>
    <scope>NUCLEOTIDE SEQUENCE [LARGE SCALE GENOMIC DNA]</scope>
    <source>
        <strain evidence="1 2">DSM 1112</strain>
    </source>
</reference>
<keyword evidence="2" id="KW-1185">Reference proteome</keyword>